<reference evidence="2 3" key="1">
    <citation type="submission" date="2009-04" db="EMBL/GenBank/DDBJ databases">
        <authorList>
            <person name="Reysenbach A.-L."/>
            <person name="Heidelberg J.F."/>
            <person name="Nelson W.C."/>
        </authorList>
    </citation>
    <scope>NUCLEOTIDE SEQUENCE [LARGE SCALE GENOMIC DNA]</scope>
    <source>
        <strain evidence="2 3">SS-5</strain>
    </source>
</reference>
<dbReference type="EMBL" id="ABZS01000036">
    <property type="protein sequence ID" value="EEP60972.1"/>
    <property type="molecule type" value="Genomic_DNA"/>
</dbReference>
<dbReference type="Gene3D" id="3.20.20.450">
    <property type="entry name" value="EAL domain"/>
    <property type="match status" value="1"/>
</dbReference>
<dbReference type="Proteomes" id="UP000005540">
    <property type="component" value="Unassembled WGS sequence"/>
</dbReference>
<keyword evidence="3" id="KW-1185">Reference proteome</keyword>
<dbReference type="PROSITE" id="PS50883">
    <property type="entry name" value="EAL"/>
    <property type="match status" value="1"/>
</dbReference>
<organism evidence="2 3">
    <name type="scientific">Sulfurihydrogenibium yellowstonense SS-5</name>
    <dbReference type="NCBI Taxonomy" id="432331"/>
    <lineage>
        <taxon>Bacteria</taxon>
        <taxon>Pseudomonadati</taxon>
        <taxon>Aquificota</taxon>
        <taxon>Aquificia</taxon>
        <taxon>Aquificales</taxon>
        <taxon>Hydrogenothermaceae</taxon>
        <taxon>Sulfurihydrogenibium</taxon>
    </lineage>
</organism>
<dbReference type="InterPro" id="IPR035919">
    <property type="entry name" value="EAL_sf"/>
</dbReference>
<evidence type="ECO:0000259" key="1">
    <source>
        <dbReference type="PROSITE" id="PS50883"/>
    </source>
</evidence>
<sequence>MIDILNPKNLDVYFQPIVDRKNMKVVGFESLIRGINRENGEILSPKILFEKAKKDKIVTEFDRLCREL</sequence>
<dbReference type="OrthoDB" id="366324at2"/>
<dbReference type="AlphaFoldDB" id="C4FIY4"/>
<protein>
    <submittedName>
        <fullName evidence="2">Diguanylate cyclase/phosphodiesterase</fullName>
    </submittedName>
</protein>
<proteinExistence type="predicted"/>
<evidence type="ECO:0000313" key="2">
    <source>
        <dbReference type="EMBL" id="EEP60972.1"/>
    </source>
</evidence>
<dbReference type="RefSeq" id="WP_007546154.1">
    <property type="nucleotide sequence ID" value="NZ_ABZS01000036.1"/>
</dbReference>
<evidence type="ECO:0000313" key="3">
    <source>
        <dbReference type="Proteomes" id="UP000005540"/>
    </source>
</evidence>
<feature type="domain" description="EAL" evidence="1">
    <location>
        <begin position="1"/>
        <end position="68"/>
    </location>
</feature>
<comment type="caution">
    <text evidence="2">The sequence shown here is derived from an EMBL/GenBank/DDBJ whole genome shotgun (WGS) entry which is preliminary data.</text>
</comment>
<gene>
    <name evidence="2" type="ORF">SULYE_0524</name>
</gene>
<name>C4FIY4_9AQUI</name>
<feature type="non-terminal residue" evidence="2">
    <location>
        <position position="68"/>
    </location>
</feature>
<dbReference type="InterPro" id="IPR001633">
    <property type="entry name" value="EAL_dom"/>
</dbReference>
<accession>C4FIY4</accession>
<dbReference type="Pfam" id="PF00563">
    <property type="entry name" value="EAL"/>
    <property type="match status" value="1"/>
</dbReference>
<dbReference type="SUPFAM" id="SSF141868">
    <property type="entry name" value="EAL domain-like"/>
    <property type="match status" value="1"/>
</dbReference>